<sequence>MAKNNKAKNNKGNNKTKDIFDFIEVKDVSHSGKSSYHSIDNLLTLKQAMKVKGWEKKAFKVKDFLRIVGYKKSYEEEGETDPSKRLISTLNSPISEEVVKDYENHIEGRIAGLKRILDKKGYLKEGLNIGTNRKLVYLEVTN</sequence>
<reference evidence="1 2" key="1">
    <citation type="submission" date="2018-06" db="EMBL/GenBank/DDBJ databases">
        <title>Extensive metabolic versatility and redundancy in microbially diverse, dynamic hydrothermal sediments.</title>
        <authorList>
            <person name="Dombrowski N."/>
            <person name="Teske A."/>
            <person name="Baker B.J."/>
        </authorList>
    </citation>
    <scope>NUCLEOTIDE SEQUENCE [LARGE SCALE GENOMIC DNA]</scope>
    <source>
        <strain evidence="1">B79_G16</strain>
    </source>
</reference>
<organism evidence="1 2">
    <name type="scientific">candidate division Kazan bacterium</name>
    <dbReference type="NCBI Taxonomy" id="2202143"/>
    <lineage>
        <taxon>Bacteria</taxon>
        <taxon>Bacteria division Kazan-3B-28</taxon>
    </lineage>
</organism>
<name>A0A420ZCB6_UNCK3</name>
<dbReference type="AlphaFoldDB" id="A0A420ZCB6"/>
<evidence type="ECO:0000313" key="2">
    <source>
        <dbReference type="Proteomes" id="UP000281261"/>
    </source>
</evidence>
<gene>
    <name evidence="1" type="ORF">DRH29_03245</name>
</gene>
<dbReference type="Proteomes" id="UP000281261">
    <property type="component" value="Unassembled WGS sequence"/>
</dbReference>
<proteinExistence type="predicted"/>
<dbReference type="EMBL" id="QMNG01000016">
    <property type="protein sequence ID" value="RLC37008.1"/>
    <property type="molecule type" value="Genomic_DNA"/>
</dbReference>
<accession>A0A420ZCB6</accession>
<protein>
    <submittedName>
        <fullName evidence="1">Uncharacterized protein</fullName>
    </submittedName>
</protein>
<evidence type="ECO:0000313" key="1">
    <source>
        <dbReference type="EMBL" id="RLC37008.1"/>
    </source>
</evidence>
<comment type="caution">
    <text evidence="1">The sequence shown here is derived from an EMBL/GenBank/DDBJ whole genome shotgun (WGS) entry which is preliminary data.</text>
</comment>